<dbReference type="HOGENOM" id="CLU_1227789_0_0_11"/>
<proteinExistence type="predicted"/>
<keyword evidence="1" id="KW-0175">Coiled coil</keyword>
<dbReference type="STRING" id="446462.Amir_5575"/>
<feature type="region of interest" description="Disordered" evidence="2">
    <location>
        <begin position="182"/>
        <end position="225"/>
    </location>
</feature>
<gene>
    <name evidence="3" type="ordered locus">Amir_5575</name>
</gene>
<dbReference type="RefSeq" id="WP_015804278.1">
    <property type="nucleotide sequence ID" value="NC_013093.1"/>
</dbReference>
<accession>C6WBA2</accession>
<evidence type="ECO:0000256" key="2">
    <source>
        <dbReference type="SAM" id="MobiDB-lite"/>
    </source>
</evidence>
<dbReference type="EMBL" id="CP001630">
    <property type="protein sequence ID" value="ACU39393.1"/>
    <property type="molecule type" value="Genomic_DNA"/>
</dbReference>
<dbReference type="AlphaFoldDB" id="C6WBA2"/>
<feature type="compositionally biased region" description="Basic and acidic residues" evidence="2">
    <location>
        <begin position="186"/>
        <end position="198"/>
    </location>
</feature>
<feature type="coiled-coil region" evidence="1">
    <location>
        <begin position="91"/>
        <end position="143"/>
    </location>
</feature>
<evidence type="ECO:0000313" key="3">
    <source>
        <dbReference type="EMBL" id="ACU39393.1"/>
    </source>
</evidence>
<reference evidence="3 4" key="1">
    <citation type="journal article" date="2009" name="Stand. Genomic Sci.">
        <title>Complete genome sequence of Actinosynnema mirum type strain (101).</title>
        <authorList>
            <person name="Land M."/>
            <person name="Lapidus A."/>
            <person name="Mayilraj S."/>
            <person name="Chen F."/>
            <person name="Copeland A."/>
            <person name="Del Rio T.G."/>
            <person name="Nolan M."/>
            <person name="Lucas S."/>
            <person name="Tice H."/>
            <person name="Cheng J.F."/>
            <person name="Chertkov O."/>
            <person name="Bruce D."/>
            <person name="Goodwin L."/>
            <person name="Pitluck S."/>
            <person name="Rohde M."/>
            <person name="Goker M."/>
            <person name="Pati A."/>
            <person name="Ivanova N."/>
            <person name="Mavromatis K."/>
            <person name="Chen A."/>
            <person name="Palaniappan K."/>
            <person name="Hauser L."/>
            <person name="Chang Y.J."/>
            <person name="Jeffries C.C."/>
            <person name="Brettin T."/>
            <person name="Detter J.C."/>
            <person name="Han C."/>
            <person name="Chain P."/>
            <person name="Tindall B.J."/>
            <person name="Bristow J."/>
            <person name="Eisen J.A."/>
            <person name="Markowitz V."/>
            <person name="Hugenholtz P."/>
            <person name="Kyrpides N.C."/>
            <person name="Klenk H.P."/>
        </authorList>
    </citation>
    <scope>NUCLEOTIDE SEQUENCE [LARGE SCALE GENOMIC DNA]</scope>
    <source>
        <strain evidence="4">ATCC 29888 / DSM 43827 / JCM 3225 / NBRC 14064 / NCIMB 13271 / NRRL B-12336 / IMRU 3971 / 101</strain>
    </source>
</reference>
<organism evidence="3 4">
    <name type="scientific">Actinosynnema mirum (strain ATCC 29888 / DSM 43827 / JCM 3225 / NBRC 14064 / NCIMB 13271 / NRRL B-12336 / IMRU 3971 / 101)</name>
    <dbReference type="NCBI Taxonomy" id="446462"/>
    <lineage>
        <taxon>Bacteria</taxon>
        <taxon>Bacillati</taxon>
        <taxon>Actinomycetota</taxon>
        <taxon>Actinomycetes</taxon>
        <taxon>Pseudonocardiales</taxon>
        <taxon>Pseudonocardiaceae</taxon>
        <taxon>Actinosynnema</taxon>
    </lineage>
</organism>
<name>C6WBA2_ACTMD</name>
<feature type="compositionally biased region" description="Low complexity" evidence="2">
    <location>
        <begin position="203"/>
        <end position="213"/>
    </location>
</feature>
<protein>
    <submittedName>
        <fullName evidence="3">Uncharacterized protein</fullName>
    </submittedName>
</protein>
<dbReference type="KEGG" id="ami:Amir_5575"/>
<dbReference type="Proteomes" id="UP000002213">
    <property type="component" value="Chromosome"/>
</dbReference>
<sequence>MNASKPTDPPITDAAIEAARDAFEEKFNVGISDDYLPSLRKVIETGAAGVLAERDALRADQDIRHAALRNVLGLPIGETAPTSYYKAVQVAEDVRRERDMLAAEVERLRRDLSISEEVAATTKSHLQRRCERLTAVRDRLRADLAVSQASDRDNAADLARLTGKQVTEWGVRIVHPEDIDYVQPRPSEDHARQAHGDYEPPYTTTVVSRTVTRGPWQPAKPPTEG</sequence>
<keyword evidence="4" id="KW-1185">Reference proteome</keyword>
<evidence type="ECO:0000256" key="1">
    <source>
        <dbReference type="SAM" id="Coils"/>
    </source>
</evidence>
<evidence type="ECO:0000313" key="4">
    <source>
        <dbReference type="Proteomes" id="UP000002213"/>
    </source>
</evidence>